<dbReference type="PATRIC" id="fig|1423744.4.peg.475"/>
<accession>A0A0R2DUF0</accession>
<evidence type="ECO:0000259" key="8">
    <source>
        <dbReference type="Pfam" id="PF05737"/>
    </source>
</evidence>
<feature type="compositionally biased region" description="Low complexity" evidence="6">
    <location>
        <begin position="1036"/>
        <end position="1089"/>
    </location>
</feature>
<dbReference type="Pfam" id="PF05737">
    <property type="entry name" value="Collagen_bind"/>
    <property type="match status" value="1"/>
</dbReference>
<dbReference type="Gene3D" id="2.60.40.740">
    <property type="match status" value="1"/>
</dbReference>
<feature type="compositionally biased region" description="Basic and acidic residues" evidence="6">
    <location>
        <begin position="1018"/>
        <end position="1035"/>
    </location>
</feature>
<dbReference type="STRING" id="1423744.FC86_GL000462"/>
<keyword evidence="7" id="KW-0472">Membrane</keyword>
<feature type="region of interest" description="Disordered" evidence="6">
    <location>
        <begin position="382"/>
        <end position="402"/>
    </location>
</feature>
<evidence type="ECO:0000256" key="7">
    <source>
        <dbReference type="SAM" id="Phobius"/>
    </source>
</evidence>
<reference evidence="9 10" key="1">
    <citation type="journal article" date="2015" name="Genome Announc.">
        <title>Expanding the biotechnology potential of lactobacilli through comparative genomics of 213 strains and associated genera.</title>
        <authorList>
            <person name="Sun Z."/>
            <person name="Harris H.M."/>
            <person name="McCann A."/>
            <person name="Guo C."/>
            <person name="Argimon S."/>
            <person name="Zhang W."/>
            <person name="Yang X."/>
            <person name="Jeffery I.B."/>
            <person name="Cooney J.C."/>
            <person name="Kagawa T.F."/>
            <person name="Liu W."/>
            <person name="Song Y."/>
            <person name="Salvetti E."/>
            <person name="Wrobel A."/>
            <person name="Rasinkangas P."/>
            <person name="Parkhill J."/>
            <person name="Rea M.C."/>
            <person name="O'Sullivan O."/>
            <person name="Ritari J."/>
            <person name="Douillard F.P."/>
            <person name="Paul Ross R."/>
            <person name="Yang R."/>
            <person name="Briner A.E."/>
            <person name="Felis G.E."/>
            <person name="de Vos W.M."/>
            <person name="Barrangou R."/>
            <person name="Klaenhammer T.R."/>
            <person name="Caufield P.W."/>
            <person name="Cui Y."/>
            <person name="Zhang H."/>
            <person name="O'Toole P.W."/>
        </authorList>
    </citation>
    <scope>NUCLEOTIDE SEQUENCE [LARGE SCALE GENOMIC DNA]</scope>
    <source>
        <strain evidence="9 10">DSM 23037</strain>
    </source>
</reference>
<dbReference type="InterPro" id="IPR013783">
    <property type="entry name" value="Ig-like_fold"/>
</dbReference>
<keyword evidence="2" id="KW-0134">Cell wall</keyword>
<dbReference type="EMBL" id="AYZL01000018">
    <property type="protein sequence ID" value="KRN04090.1"/>
    <property type="molecule type" value="Genomic_DNA"/>
</dbReference>
<evidence type="ECO:0000256" key="2">
    <source>
        <dbReference type="ARBA" id="ARBA00022512"/>
    </source>
</evidence>
<proteinExistence type="predicted"/>
<evidence type="ECO:0000313" key="9">
    <source>
        <dbReference type="EMBL" id="KRN04090.1"/>
    </source>
</evidence>
<name>A0A0R2DUF0_9LACO</name>
<dbReference type="Proteomes" id="UP000051378">
    <property type="component" value="Unassembled WGS sequence"/>
</dbReference>
<comment type="subcellular location">
    <subcellularLocation>
        <location evidence="1">Secreted</location>
        <location evidence="1">Cell wall</location>
    </subcellularLocation>
</comment>
<gene>
    <name evidence="9" type="ORF">FC86_GL000462</name>
</gene>
<keyword evidence="10" id="KW-1185">Reference proteome</keyword>
<comment type="caution">
    <text evidence="9">The sequence shown here is derived from an EMBL/GenBank/DDBJ whole genome shotgun (WGS) entry which is preliminary data.</text>
</comment>
<feature type="compositionally biased region" description="Polar residues" evidence="6">
    <location>
        <begin position="1090"/>
        <end position="1099"/>
    </location>
</feature>
<dbReference type="SUPFAM" id="SSF49401">
    <property type="entry name" value="Bacterial adhesins"/>
    <property type="match status" value="2"/>
</dbReference>
<evidence type="ECO:0000256" key="4">
    <source>
        <dbReference type="ARBA" id="ARBA00022729"/>
    </source>
</evidence>
<dbReference type="Gene3D" id="2.60.40.10">
    <property type="entry name" value="Immunoglobulins"/>
    <property type="match status" value="1"/>
</dbReference>
<keyword evidence="5" id="KW-0572">Peptidoglycan-anchor</keyword>
<sequence>MALGYVVPLMQVNVSAENAGKANVTIKPKENDSYQISRNNQNVDVSDIRINDNIKFNYVWKIDSGQEPKEGDTFQYKLPENITYVQQERRFVSAGSEIGTLKVTSDGNVTFTFKKIDRTSEDGINGSLNVEGQISSNVKNGDSIDFSGFPLNSNSSTRYKIKSGSKSDFVLNGLNGVPNNSKNIINSKALMSEATINQNGSEFNKNSKILTTFDSTMDLDKVEVTSGTLDSLNGQFYPKVQLSESDYDLNKEDGSIELHQNTFDTLKVKYYFNINTNKLIYNQINGQEFRQSIYLSDDISKKSDSRVTIPYDSFVTAKRNGSYYNSNNIFFLWGSEYNYNHKSLPQNNTLKINISKNDDSHFLDGNSINLYKVSTDDNGVYRFNTQDSDSSKRKYNPSASDKVNENDYSIDIENNTINITFKNPTQDAYLVTYSTYTSQANSVSSTSSVKSPEGQSYSDTTSYVISKSFVDSLAFTLQQDDKKIDYHNSNASWYYDIHRLSGLPKQDILIENAMSSGLKLSNNPNFFIRQDNKQIKINPDLTAKDGDTEFKFTILDNGKNFKLEATNVSKRYTIGFDTAFDTSKNQNTNKYIFEVAGNAKVKSLDNDKETRLTSKDNLELNANNMDGFIYSTVDTPTKQIIFDSVINPSKRPINNSPITNEITNGKIIGYEVYKIQLSSDGKINPSSLSSDNLVKSENFDISQNKQSVEFQPENNSNEIYLLRSIVSWDNMILDSKSSITSATSKQDMKFSSTVQIPNSGKFLEKTGQFDNNIKNQINWKVTLNKSQSKLDNIKFFDDPVDNQIVDMQSIKIKQVSIGNDSNIANGGNTLVQDTDYVITSSGNNQFTVEFKDSISKPYIIEYSTTVQKIDPESNYVNSGQLFMKSDILSSVSATAPNPVRGDSEVSFNSAPYSLTINLKDKGNPDNVINGTFILESSDNIIYKGVTHNGSFTFAGLSKNNYKLIQTAAYEGYQIAEEKQIDVGIKSPNLYELTETILNGYQTESNHDSDNQTPSSNEDEGKDKNSAGPTENKESSQSDSSSTDEPSQSSDSDPSIPQDKESSQSSDSSQSDSSASNSTTQSTATQSSTNKPTSNLPQTGQKHDLTLKYVGIIIVLLSGFILYPALKKRR</sequence>
<dbReference type="InterPro" id="IPR011252">
    <property type="entry name" value="Fibrogen-bd_dom1"/>
</dbReference>
<dbReference type="InterPro" id="IPR008456">
    <property type="entry name" value="Collagen-bd_dom"/>
</dbReference>
<keyword evidence="7" id="KW-0812">Transmembrane</keyword>
<organism evidence="9 10">
    <name type="scientific">Holzapfeliella floricola DSM 23037 = JCM 16512</name>
    <dbReference type="NCBI Taxonomy" id="1423744"/>
    <lineage>
        <taxon>Bacteria</taxon>
        <taxon>Bacillati</taxon>
        <taxon>Bacillota</taxon>
        <taxon>Bacilli</taxon>
        <taxon>Lactobacillales</taxon>
        <taxon>Lactobacillaceae</taxon>
        <taxon>Holzapfeliella</taxon>
    </lineage>
</organism>
<evidence type="ECO:0000256" key="5">
    <source>
        <dbReference type="ARBA" id="ARBA00023088"/>
    </source>
</evidence>
<protein>
    <recommendedName>
        <fullName evidence="8">Collagen binding domain-containing protein</fullName>
    </recommendedName>
</protein>
<keyword evidence="4" id="KW-0732">Signal</keyword>
<dbReference type="GO" id="GO:0007155">
    <property type="term" value="P:cell adhesion"/>
    <property type="evidence" value="ECO:0007669"/>
    <property type="project" value="InterPro"/>
</dbReference>
<evidence type="ECO:0000256" key="6">
    <source>
        <dbReference type="SAM" id="MobiDB-lite"/>
    </source>
</evidence>
<dbReference type="Gene3D" id="2.60.40.1280">
    <property type="match status" value="1"/>
</dbReference>
<keyword evidence="3" id="KW-0964">Secreted</keyword>
<evidence type="ECO:0000256" key="3">
    <source>
        <dbReference type="ARBA" id="ARBA00022525"/>
    </source>
</evidence>
<keyword evidence="7" id="KW-1133">Transmembrane helix</keyword>
<dbReference type="InterPro" id="IPR008966">
    <property type="entry name" value="Adhesion_dom_sf"/>
</dbReference>
<feature type="region of interest" description="Disordered" evidence="6">
    <location>
        <begin position="1001"/>
        <end position="1099"/>
    </location>
</feature>
<dbReference type="AlphaFoldDB" id="A0A0R2DUF0"/>
<dbReference type="GO" id="GO:0005518">
    <property type="term" value="F:collagen binding"/>
    <property type="evidence" value="ECO:0007669"/>
    <property type="project" value="InterPro"/>
</dbReference>
<evidence type="ECO:0000313" key="10">
    <source>
        <dbReference type="Proteomes" id="UP000051378"/>
    </source>
</evidence>
<feature type="domain" description="Collagen binding" evidence="8">
    <location>
        <begin position="762"/>
        <end position="881"/>
    </location>
</feature>
<feature type="transmembrane region" description="Helical" evidence="7">
    <location>
        <begin position="1106"/>
        <end position="1125"/>
    </location>
</feature>
<evidence type="ECO:0000256" key="1">
    <source>
        <dbReference type="ARBA" id="ARBA00004191"/>
    </source>
</evidence>